<keyword evidence="9" id="KW-0812">Transmembrane</keyword>
<comment type="subcellular location">
    <subcellularLocation>
        <location evidence="2">Membrane</location>
    </subcellularLocation>
</comment>
<organism evidence="12 13">
    <name type="scientific">Sphingomonas guangdongensis</name>
    <dbReference type="NCBI Taxonomy" id="1141890"/>
    <lineage>
        <taxon>Bacteria</taxon>
        <taxon>Pseudomonadati</taxon>
        <taxon>Pseudomonadota</taxon>
        <taxon>Alphaproteobacteria</taxon>
        <taxon>Sphingomonadales</taxon>
        <taxon>Sphingomonadaceae</taxon>
        <taxon>Sphingomonas</taxon>
    </lineage>
</organism>
<evidence type="ECO:0000256" key="5">
    <source>
        <dbReference type="ARBA" id="ARBA00022679"/>
    </source>
</evidence>
<dbReference type="InterPro" id="IPR003594">
    <property type="entry name" value="HATPase_dom"/>
</dbReference>
<dbReference type="EC" id="2.7.13.3" evidence="3"/>
<keyword evidence="8" id="KW-0067">ATP-binding</keyword>
<dbReference type="Pfam" id="PF00672">
    <property type="entry name" value="HAMP"/>
    <property type="match status" value="1"/>
</dbReference>
<dbReference type="GO" id="GO:0005524">
    <property type="term" value="F:ATP binding"/>
    <property type="evidence" value="ECO:0007669"/>
    <property type="project" value="UniProtKB-KW"/>
</dbReference>
<dbReference type="InterPro" id="IPR003660">
    <property type="entry name" value="HAMP_dom"/>
</dbReference>
<sequence length="489" mass="50278">MTRLARWRIALAPRSLGAKLALLLGGVGVGGALALALLLSAVITPGFERIERAAVRAQIERTQEAIAALRTERQPARAAALSLILGQPVTITASAAAQPTVVAFGDTLVITVPLHLGTPSAGAAQVSLPRDLSILGRRVLALAVAGAVALLLAVLLALRVGVAALVLAPLRLVERHMTRAGRSGTPAPLVAPARRDEIGSLVDSLNTMLRRFKDLSEQVEVQSFRLGQHENAVAVMHNVRNALNPISTILSHELASTPAGDRALIDRAVAELAEDDVPAERRRKLATFVAAGLAAHTSEQQARAASFAVGRAALNQVLEIVGGQRQGTLEPAPLGPVDLSEVVAQNAAIAQFAGGQSIAFSFPAQPHLARANRVILSQVIGNLLTNAAEAIAAAGIEGGAITATIAERSNAVTLTIRDNGEGFAPKESAALFERGYSSRVHKSGGLGLHWCANAVAAMGGTLHLESGGTGAGACAVLTLPAVQPEAAAA</sequence>
<evidence type="ECO:0000256" key="4">
    <source>
        <dbReference type="ARBA" id="ARBA00022553"/>
    </source>
</evidence>
<evidence type="ECO:0000256" key="9">
    <source>
        <dbReference type="SAM" id="Phobius"/>
    </source>
</evidence>
<evidence type="ECO:0000259" key="10">
    <source>
        <dbReference type="PROSITE" id="PS50109"/>
    </source>
</evidence>
<dbReference type="Pfam" id="PF02518">
    <property type="entry name" value="HATPase_c"/>
    <property type="match status" value="1"/>
</dbReference>
<dbReference type="OrthoDB" id="7904633at2"/>
<feature type="domain" description="HAMP" evidence="11">
    <location>
        <begin position="164"/>
        <end position="217"/>
    </location>
</feature>
<evidence type="ECO:0000256" key="6">
    <source>
        <dbReference type="ARBA" id="ARBA00022741"/>
    </source>
</evidence>
<dbReference type="SUPFAM" id="SSF158472">
    <property type="entry name" value="HAMP domain-like"/>
    <property type="match status" value="1"/>
</dbReference>
<feature type="transmembrane region" description="Helical" evidence="9">
    <location>
        <begin position="139"/>
        <end position="167"/>
    </location>
</feature>
<evidence type="ECO:0000313" key="12">
    <source>
        <dbReference type="EMBL" id="SOB86859.1"/>
    </source>
</evidence>
<dbReference type="InterPro" id="IPR004358">
    <property type="entry name" value="Sig_transdc_His_kin-like_C"/>
</dbReference>
<dbReference type="InterPro" id="IPR036890">
    <property type="entry name" value="HATPase_C_sf"/>
</dbReference>
<dbReference type="CDD" id="cd00075">
    <property type="entry name" value="HATPase"/>
    <property type="match status" value="1"/>
</dbReference>
<evidence type="ECO:0000256" key="7">
    <source>
        <dbReference type="ARBA" id="ARBA00022777"/>
    </source>
</evidence>
<dbReference type="InterPro" id="IPR050980">
    <property type="entry name" value="2C_sensor_his_kinase"/>
</dbReference>
<dbReference type="PANTHER" id="PTHR44936:SF10">
    <property type="entry name" value="SENSOR PROTEIN RSTB"/>
    <property type="match status" value="1"/>
</dbReference>
<comment type="catalytic activity">
    <reaction evidence="1">
        <text>ATP + protein L-histidine = ADP + protein N-phospho-L-histidine.</text>
        <dbReference type="EC" id="2.7.13.3"/>
    </reaction>
</comment>
<reference evidence="12 13" key="1">
    <citation type="submission" date="2017-07" db="EMBL/GenBank/DDBJ databases">
        <authorList>
            <person name="Sun Z.S."/>
            <person name="Albrecht U."/>
            <person name="Echele G."/>
            <person name="Lee C.C."/>
        </authorList>
    </citation>
    <scope>NUCLEOTIDE SEQUENCE [LARGE SCALE GENOMIC DNA]</scope>
    <source>
        <strain evidence="12 13">CGMCC 1.12672</strain>
    </source>
</reference>
<evidence type="ECO:0000256" key="2">
    <source>
        <dbReference type="ARBA" id="ARBA00004370"/>
    </source>
</evidence>
<dbReference type="EMBL" id="OBMI01000002">
    <property type="protein sequence ID" value="SOB86859.1"/>
    <property type="molecule type" value="Genomic_DNA"/>
</dbReference>
<gene>
    <name evidence="12" type="ORF">SAMN06297144_1970</name>
</gene>
<dbReference type="PRINTS" id="PR00344">
    <property type="entry name" value="BCTRLSENSOR"/>
</dbReference>
<keyword evidence="5" id="KW-0808">Transferase</keyword>
<dbReference type="Gene3D" id="6.10.340.10">
    <property type="match status" value="1"/>
</dbReference>
<dbReference type="Gene3D" id="3.30.565.10">
    <property type="entry name" value="Histidine kinase-like ATPase, C-terminal domain"/>
    <property type="match status" value="1"/>
</dbReference>
<dbReference type="PROSITE" id="PS50885">
    <property type="entry name" value="HAMP"/>
    <property type="match status" value="1"/>
</dbReference>
<accession>A0A285QZP5</accession>
<keyword evidence="4" id="KW-0597">Phosphoprotein</keyword>
<protein>
    <recommendedName>
        <fullName evidence="3">histidine kinase</fullName>
        <ecNumber evidence="3">2.7.13.3</ecNumber>
    </recommendedName>
</protein>
<dbReference type="AlphaFoldDB" id="A0A285QZP5"/>
<evidence type="ECO:0000259" key="11">
    <source>
        <dbReference type="PROSITE" id="PS50885"/>
    </source>
</evidence>
<dbReference type="RefSeq" id="WP_097063829.1">
    <property type="nucleotide sequence ID" value="NZ_OBMI01000002.1"/>
</dbReference>
<keyword evidence="9" id="KW-0472">Membrane</keyword>
<dbReference type="SMART" id="SM00387">
    <property type="entry name" value="HATPase_c"/>
    <property type="match status" value="1"/>
</dbReference>
<evidence type="ECO:0000256" key="1">
    <source>
        <dbReference type="ARBA" id="ARBA00000085"/>
    </source>
</evidence>
<dbReference type="PROSITE" id="PS50109">
    <property type="entry name" value="HIS_KIN"/>
    <property type="match status" value="1"/>
</dbReference>
<keyword evidence="6" id="KW-0547">Nucleotide-binding</keyword>
<evidence type="ECO:0000256" key="8">
    <source>
        <dbReference type="ARBA" id="ARBA00022840"/>
    </source>
</evidence>
<dbReference type="GO" id="GO:0007165">
    <property type="term" value="P:signal transduction"/>
    <property type="evidence" value="ECO:0007669"/>
    <property type="project" value="InterPro"/>
</dbReference>
<evidence type="ECO:0000256" key="3">
    <source>
        <dbReference type="ARBA" id="ARBA00012438"/>
    </source>
</evidence>
<proteinExistence type="predicted"/>
<name>A0A285QZP5_9SPHN</name>
<dbReference type="Proteomes" id="UP000219494">
    <property type="component" value="Unassembled WGS sequence"/>
</dbReference>
<dbReference type="GO" id="GO:0016020">
    <property type="term" value="C:membrane"/>
    <property type="evidence" value="ECO:0007669"/>
    <property type="project" value="UniProtKB-SubCell"/>
</dbReference>
<dbReference type="InterPro" id="IPR005467">
    <property type="entry name" value="His_kinase_dom"/>
</dbReference>
<feature type="transmembrane region" description="Helical" evidence="9">
    <location>
        <begin position="20"/>
        <end position="43"/>
    </location>
</feature>
<dbReference type="PANTHER" id="PTHR44936">
    <property type="entry name" value="SENSOR PROTEIN CREC"/>
    <property type="match status" value="1"/>
</dbReference>
<keyword evidence="7" id="KW-0418">Kinase</keyword>
<dbReference type="SUPFAM" id="SSF55874">
    <property type="entry name" value="ATPase domain of HSP90 chaperone/DNA topoisomerase II/histidine kinase"/>
    <property type="match status" value="1"/>
</dbReference>
<dbReference type="GO" id="GO:0004673">
    <property type="term" value="F:protein histidine kinase activity"/>
    <property type="evidence" value="ECO:0007669"/>
    <property type="project" value="UniProtKB-EC"/>
</dbReference>
<evidence type="ECO:0000313" key="13">
    <source>
        <dbReference type="Proteomes" id="UP000219494"/>
    </source>
</evidence>
<keyword evidence="9" id="KW-1133">Transmembrane helix</keyword>
<keyword evidence="13" id="KW-1185">Reference proteome</keyword>
<feature type="domain" description="Histidine kinase" evidence="10">
    <location>
        <begin position="276"/>
        <end position="483"/>
    </location>
</feature>